<dbReference type="RefSeq" id="WP_142101117.1">
    <property type="nucleotide sequence ID" value="NZ_VFPH01000001.1"/>
</dbReference>
<proteinExistence type="predicted"/>
<keyword evidence="3" id="KW-1185">Reference proteome</keyword>
<dbReference type="InterPro" id="IPR038694">
    <property type="entry name" value="DUF427_sf"/>
</dbReference>
<dbReference type="PANTHER" id="PTHR34310">
    <property type="entry name" value="DUF427 DOMAIN PROTEIN (AFU_ORTHOLOGUE AFUA_3G02220)"/>
    <property type="match status" value="1"/>
</dbReference>
<dbReference type="OrthoDB" id="285364at2"/>
<dbReference type="EMBL" id="VFPH01000001">
    <property type="protein sequence ID" value="TQM45488.1"/>
    <property type="molecule type" value="Genomic_DNA"/>
</dbReference>
<feature type="domain" description="DUF427" evidence="1">
    <location>
        <begin position="38"/>
        <end position="130"/>
    </location>
</feature>
<protein>
    <submittedName>
        <fullName evidence="2">Uncharacterized protein (DUF427 family)</fullName>
    </submittedName>
</protein>
<dbReference type="Proteomes" id="UP000319818">
    <property type="component" value="Unassembled WGS sequence"/>
</dbReference>
<sequence length="265" mass="29589">MALTRADGPLSAAAPATVNYRIDGPAHKLLMHPFPRRVRAEVAGRTVLDTRGGVLVHETNLLPRLYVPEEDIDQTLFVPSDHSTHCPFKGDAGYRTLRVGDRVFENALWAYPDPLPDAKWLAGYASLYWEAADAWFDEDEQVFAHLTDPYTRVDVRPTSRHVQVLAGDTLVAESHQPLVLNETGLPARWYLSREDVRVPLEPTATRTRCPYKGEASYWSVRLPDGRELTDAAWAYPNPLPESARIAGRLSFLHDGLTVLVDGEPA</sequence>
<feature type="domain" description="DUF427" evidence="1">
    <location>
        <begin position="162"/>
        <end position="253"/>
    </location>
</feature>
<dbReference type="AlphaFoldDB" id="A0A543GHD4"/>
<evidence type="ECO:0000313" key="3">
    <source>
        <dbReference type="Proteomes" id="UP000319818"/>
    </source>
</evidence>
<name>A0A543GHD4_9PSEU</name>
<gene>
    <name evidence="2" type="ORF">FB388_2888</name>
</gene>
<reference evidence="2 3" key="1">
    <citation type="submission" date="2019-06" db="EMBL/GenBank/DDBJ databases">
        <title>Sequencing the genomes of 1000 actinobacteria strains.</title>
        <authorList>
            <person name="Klenk H.-P."/>
        </authorList>
    </citation>
    <scope>NUCLEOTIDE SEQUENCE [LARGE SCALE GENOMIC DNA]</scope>
    <source>
        <strain evidence="2 3">DSM 45511</strain>
    </source>
</reference>
<evidence type="ECO:0000313" key="2">
    <source>
        <dbReference type="EMBL" id="TQM45488.1"/>
    </source>
</evidence>
<organism evidence="2 3">
    <name type="scientific">Pseudonocardia cypriaca</name>
    <dbReference type="NCBI Taxonomy" id="882449"/>
    <lineage>
        <taxon>Bacteria</taxon>
        <taxon>Bacillati</taxon>
        <taxon>Actinomycetota</taxon>
        <taxon>Actinomycetes</taxon>
        <taxon>Pseudonocardiales</taxon>
        <taxon>Pseudonocardiaceae</taxon>
        <taxon>Pseudonocardia</taxon>
    </lineage>
</organism>
<accession>A0A543GHD4</accession>
<comment type="caution">
    <text evidence="2">The sequence shown here is derived from an EMBL/GenBank/DDBJ whole genome shotgun (WGS) entry which is preliminary data.</text>
</comment>
<dbReference type="PANTHER" id="PTHR34310:SF9">
    <property type="entry name" value="BLR5716 PROTEIN"/>
    <property type="match status" value="1"/>
</dbReference>
<dbReference type="Pfam" id="PF04248">
    <property type="entry name" value="NTP_transf_9"/>
    <property type="match status" value="2"/>
</dbReference>
<dbReference type="Gene3D" id="2.170.150.40">
    <property type="entry name" value="Domain of unknown function (DUF427)"/>
    <property type="match status" value="2"/>
</dbReference>
<evidence type="ECO:0000259" key="1">
    <source>
        <dbReference type="Pfam" id="PF04248"/>
    </source>
</evidence>
<dbReference type="InterPro" id="IPR007361">
    <property type="entry name" value="DUF427"/>
</dbReference>